<feature type="region of interest" description="Disordered" evidence="1">
    <location>
        <begin position="323"/>
        <end position="348"/>
    </location>
</feature>
<gene>
    <name evidence="2" type="ORF">FIBSPDRAFT_666256</name>
</gene>
<dbReference type="AlphaFoldDB" id="A0A166RIC9"/>
<proteinExistence type="predicted"/>
<dbReference type="PANTHER" id="PTHR35871:SF1">
    <property type="entry name" value="CXC1-LIKE CYSTEINE CLUSTER ASSOCIATED WITH KDZ TRANSPOSASES DOMAIN-CONTAINING PROTEIN"/>
    <property type="match status" value="1"/>
</dbReference>
<protein>
    <submittedName>
        <fullName evidence="2">Uncharacterized protein</fullName>
    </submittedName>
</protein>
<organism evidence="2 3">
    <name type="scientific">Athelia psychrophila</name>
    <dbReference type="NCBI Taxonomy" id="1759441"/>
    <lineage>
        <taxon>Eukaryota</taxon>
        <taxon>Fungi</taxon>
        <taxon>Dikarya</taxon>
        <taxon>Basidiomycota</taxon>
        <taxon>Agaricomycotina</taxon>
        <taxon>Agaricomycetes</taxon>
        <taxon>Agaricomycetidae</taxon>
        <taxon>Atheliales</taxon>
        <taxon>Atheliaceae</taxon>
        <taxon>Athelia</taxon>
    </lineage>
</organism>
<evidence type="ECO:0000256" key="1">
    <source>
        <dbReference type="SAM" id="MobiDB-lite"/>
    </source>
</evidence>
<accession>A0A166RIC9</accession>
<dbReference type="STRING" id="436010.A0A166RIC9"/>
<reference evidence="2 3" key="1">
    <citation type="journal article" date="2016" name="Mol. Biol. Evol.">
        <title>Comparative Genomics of Early-Diverging Mushroom-Forming Fungi Provides Insights into the Origins of Lignocellulose Decay Capabilities.</title>
        <authorList>
            <person name="Nagy L.G."/>
            <person name="Riley R."/>
            <person name="Tritt A."/>
            <person name="Adam C."/>
            <person name="Daum C."/>
            <person name="Floudas D."/>
            <person name="Sun H."/>
            <person name="Yadav J.S."/>
            <person name="Pangilinan J."/>
            <person name="Larsson K.H."/>
            <person name="Matsuura K."/>
            <person name="Barry K."/>
            <person name="Labutti K."/>
            <person name="Kuo R."/>
            <person name="Ohm R.A."/>
            <person name="Bhattacharya S.S."/>
            <person name="Shirouzu T."/>
            <person name="Yoshinaga Y."/>
            <person name="Martin F.M."/>
            <person name="Grigoriev I.V."/>
            <person name="Hibbett D.S."/>
        </authorList>
    </citation>
    <scope>NUCLEOTIDE SEQUENCE [LARGE SCALE GENOMIC DNA]</scope>
    <source>
        <strain evidence="2 3">CBS 109695</strain>
    </source>
</reference>
<dbReference type="EMBL" id="KV417504">
    <property type="protein sequence ID" value="KZP28303.1"/>
    <property type="molecule type" value="Genomic_DNA"/>
</dbReference>
<evidence type="ECO:0000313" key="2">
    <source>
        <dbReference type="EMBL" id="KZP28303.1"/>
    </source>
</evidence>
<feature type="non-terminal residue" evidence="2">
    <location>
        <position position="1"/>
    </location>
</feature>
<name>A0A166RIC9_9AGAM</name>
<feature type="non-terminal residue" evidence="2">
    <location>
        <position position="405"/>
    </location>
</feature>
<sequence>QMWPAKLCRYVNMFLLPSLNIESTISEITAVRWLKKLRFKLQKVEKGVYVDGHECEDVVKSCHDFIEYMYTDVLLYCHTYEGKDMDQVIPPVLQPGEKVHYCIFHDETCVHANDQCNCTWQREGEQPLRDKSRGRIKHCSDYIIEYSGCLCLSEDKIKTQLALPKQPLPPSAIIPEPTPPHIPEPLSEPIRLTKTGKISRTDDALKIFDFKYPEGIAAFIFDCSSAHEAYAKNALLAQKMNKGPGGNQPHMHNTINPLTGVVQAMTWGLDSLEVDLKGRAKEMEQVLRERGILTQMEAKYKSGFVPGVCKDCAMSEVKRDKARKAAKTREDEIDGSGMEGLADHSEVESESEDLTLARDCCMQRVLSFQAYFLAEKPLLQLVIEKAGHKCLFLPKFHCELNPIEM</sequence>
<dbReference type="OrthoDB" id="6511194at2759"/>
<dbReference type="Proteomes" id="UP000076532">
    <property type="component" value="Unassembled WGS sequence"/>
</dbReference>
<evidence type="ECO:0000313" key="3">
    <source>
        <dbReference type="Proteomes" id="UP000076532"/>
    </source>
</evidence>
<keyword evidence="3" id="KW-1185">Reference proteome</keyword>
<dbReference type="PANTHER" id="PTHR35871">
    <property type="entry name" value="EXPRESSED PROTEIN"/>
    <property type="match status" value="1"/>
</dbReference>